<evidence type="ECO:0000259" key="4">
    <source>
        <dbReference type="PROSITE" id="PS51387"/>
    </source>
</evidence>
<dbReference type="InterPro" id="IPR010031">
    <property type="entry name" value="FAD_lactone_oxidase-like"/>
</dbReference>
<dbReference type="Gene3D" id="3.30.70.2520">
    <property type="match status" value="1"/>
</dbReference>
<evidence type="ECO:0000256" key="3">
    <source>
        <dbReference type="SAM" id="MobiDB-lite"/>
    </source>
</evidence>
<dbReference type="AlphaFoldDB" id="A0A3A8ERA2"/>
<dbReference type="Pfam" id="PF04030">
    <property type="entry name" value="ALO"/>
    <property type="match status" value="1"/>
</dbReference>
<dbReference type="InterPro" id="IPR016171">
    <property type="entry name" value="Vanillyl_alc_oxidase_C-sub2"/>
</dbReference>
<feature type="region of interest" description="Disordered" evidence="3">
    <location>
        <begin position="1"/>
        <end position="20"/>
    </location>
</feature>
<dbReference type="RefSeq" id="WP_120401605.1">
    <property type="nucleotide sequence ID" value="NZ_RAXV01000005.1"/>
</dbReference>
<dbReference type="GO" id="GO:0016020">
    <property type="term" value="C:membrane"/>
    <property type="evidence" value="ECO:0007669"/>
    <property type="project" value="InterPro"/>
</dbReference>
<keyword evidence="1" id="KW-0285">Flavoprotein</keyword>
<dbReference type="PIRSF" id="PIRSF000136">
    <property type="entry name" value="LGO_GLO"/>
    <property type="match status" value="1"/>
</dbReference>
<dbReference type="InterPro" id="IPR016167">
    <property type="entry name" value="FAD-bd_PCMH_sub1"/>
</dbReference>
<evidence type="ECO:0000313" key="6">
    <source>
        <dbReference type="Proteomes" id="UP000282388"/>
    </source>
</evidence>
<dbReference type="InterPro" id="IPR016169">
    <property type="entry name" value="FAD-bd_PCMH_sub2"/>
</dbReference>
<organism evidence="5 6">
    <name type="scientific">Acinetobacter tianfuensis</name>
    <dbReference type="NCBI Taxonomy" id="2419603"/>
    <lineage>
        <taxon>Bacteria</taxon>
        <taxon>Pseudomonadati</taxon>
        <taxon>Pseudomonadota</taxon>
        <taxon>Gammaproteobacteria</taxon>
        <taxon>Moraxellales</taxon>
        <taxon>Moraxellaceae</taxon>
        <taxon>Acinetobacter</taxon>
    </lineage>
</organism>
<dbReference type="NCBIfam" id="TIGR01679">
    <property type="entry name" value="bact_FAD_ox"/>
    <property type="match status" value="1"/>
</dbReference>
<dbReference type="InterPro" id="IPR006094">
    <property type="entry name" value="Oxid_FAD_bind_N"/>
</dbReference>
<keyword evidence="2" id="KW-0560">Oxidoreductase</keyword>
<dbReference type="OrthoDB" id="9800184at2"/>
<dbReference type="InterPro" id="IPR016166">
    <property type="entry name" value="FAD-bd_PCMH"/>
</dbReference>
<reference evidence="5 6" key="1">
    <citation type="submission" date="2018-09" db="EMBL/GenBank/DDBJ databases">
        <title>The draft genome of Acinetobacter spp. strains.</title>
        <authorList>
            <person name="Qin J."/>
            <person name="Feng Y."/>
            <person name="Zong Z."/>
        </authorList>
    </citation>
    <scope>NUCLEOTIDE SEQUENCE [LARGE SCALE GENOMIC DNA]</scope>
    <source>
        <strain evidence="5 6">WCHAc060012</strain>
    </source>
</reference>
<dbReference type="Gene3D" id="3.30.43.10">
    <property type="entry name" value="Uridine Diphospho-n-acetylenolpyruvylglucosamine Reductase, domain 2"/>
    <property type="match status" value="1"/>
</dbReference>
<dbReference type="Gene3D" id="1.10.45.10">
    <property type="entry name" value="Vanillyl-alcohol Oxidase, Chain A, domain 4"/>
    <property type="match status" value="1"/>
</dbReference>
<evidence type="ECO:0000313" key="5">
    <source>
        <dbReference type="EMBL" id="RKG33270.1"/>
    </source>
</evidence>
<sequence length="426" mass="48701">MINLQHEHWSNWSGSQKASPKIIQPSSLDALQSAVRMYPKIRTAGAGHSFSALAQTNDVLINLDHFRGIAEHDAALCQSTIYAGTRLYAAGEKLSAFNQALINQGDIDQQSLAGAVATGTHGTGAGLSCLSANVAGFELVTADGDAVWCDAEQNAELYQAGRISLGSLGIMTKIKMQCRPMYRLKEHIRLCSMDELTEHLDQWKLKHRHIEFWSFIHSPQVILKTLDETDEPMQPKPAAWLDEDVLLKFCAELTRLCPVLNPWLQRLVSVFVQPSAAVDWSSRIFPAVRETRFNEMEYQLPINQGLACWEELMHCLKKARVPMFFPIEFRYVRGDDIWLSPFYQQDSVSISVHQFYKQDYRTVFNLAEPIFWKYGARPHWGKLHSLQAAELRELYPKWDEFMQLRQQLDPADKWLNPYLEGLFKVK</sequence>
<dbReference type="Proteomes" id="UP000282388">
    <property type="component" value="Unassembled WGS sequence"/>
</dbReference>
<protein>
    <submittedName>
        <fullName evidence="5">FAD-binding protein</fullName>
    </submittedName>
</protein>
<comment type="caution">
    <text evidence="5">The sequence shown here is derived from an EMBL/GenBank/DDBJ whole genome shotgun (WGS) entry which is preliminary data.</text>
</comment>
<keyword evidence="1" id="KW-0274">FAD</keyword>
<dbReference type="InterPro" id="IPR036318">
    <property type="entry name" value="FAD-bd_PCMH-like_sf"/>
</dbReference>
<dbReference type="GO" id="GO:0071949">
    <property type="term" value="F:FAD binding"/>
    <property type="evidence" value="ECO:0007669"/>
    <property type="project" value="InterPro"/>
</dbReference>
<dbReference type="EMBL" id="RAXV01000005">
    <property type="protein sequence ID" value="RKG33270.1"/>
    <property type="molecule type" value="Genomic_DNA"/>
</dbReference>
<dbReference type="PROSITE" id="PS51387">
    <property type="entry name" value="FAD_PCMH"/>
    <property type="match status" value="1"/>
</dbReference>
<feature type="compositionally biased region" description="Polar residues" evidence="3">
    <location>
        <begin position="10"/>
        <end position="20"/>
    </location>
</feature>
<dbReference type="GO" id="GO:0003885">
    <property type="term" value="F:D-arabinono-1,4-lactone oxidase activity"/>
    <property type="evidence" value="ECO:0007669"/>
    <property type="project" value="InterPro"/>
</dbReference>
<keyword evidence="6" id="KW-1185">Reference proteome</keyword>
<name>A0A3A8ERA2_9GAMM</name>
<accession>A0A3A8ERA2</accession>
<dbReference type="PANTHER" id="PTHR43762">
    <property type="entry name" value="L-GULONOLACTONE OXIDASE"/>
    <property type="match status" value="1"/>
</dbReference>
<proteinExistence type="predicted"/>
<gene>
    <name evidence="5" type="ORF">D7V32_03860</name>
</gene>
<evidence type="ECO:0000256" key="2">
    <source>
        <dbReference type="ARBA" id="ARBA00023002"/>
    </source>
</evidence>
<dbReference type="Pfam" id="PF01565">
    <property type="entry name" value="FAD_binding_4"/>
    <property type="match status" value="1"/>
</dbReference>
<feature type="domain" description="FAD-binding PCMH-type" evidence="4">
    <location>
        <begin position="15"/>
        <end position="181"/>
    </location>
</feature>
<dbReference type="Gene3D" id="3.30.465.10">
    <property type="match status" value="1"/>
</dbReference>
<dbReference type="SUPFAM" id="SSF56176">
    <property type="entry name" value="FAD-binding/transporter-associated domain-like"/>
    <property type="match status" value="1"/>
</dbReference>
<evidence type="ECO:0000256" key="1">
    <source>
        <dbReference type="ARBA" id="ARBA00022827"/>
    </source>
</evidence>
<dbReference type="PANTHER" id="PTHR43762:SF1">
    <property type="entry name" value="D-ARABINONO-1,4-LACTONE OXIDASE"/>
    <property type="match status" value="1"/>
</dbReference>
<dbReference type="InterPro" id="IPR007173">
    <property type="entry name" value="ALO_C"/>
</dbReference>